<protein>
    <recommendedName>
        <fullName evidence="6">C2H2-type domain-containing protein</fullName>
    </recommendedName>
</protein>
<keyword evidence="1" id="KW-0479">Metal-binding</keyword>
<evidence type="ECO:0000313" key="7">
    <source>
        <dbReference type="EMBL" id="CAD6254066.1"/>
    </source>
</evidence>
<feature type="region of interest" description="Disordered" evidence="5">
    <location>
        <begin position="199"/>
        <end position="257"/>
    </location>
</feature>
<feature type="compositionally biased region" description="Pro residues" evidence="5">
    <location>
        <begin position="10"/>
        <end position="22"/>
    </location>
</feature>
<dbReference type="Proteomes" id="UP000604825">
    <property type="component" value="Unassembled WGS sequence"/>
</dbReference>
<dbReference type="InterPro" id="IPR013087">
    <property type="entry name" value="Znf_C2H2_type"/>
</dbReference>
<organism evidence="7 8">
    <name type="scientific">Miscanthus lutarioriparius</name>
    <dbReference type="NCBI Taxonomy" id="422564"/>
    <lineage>
        <taxon>Eukaryota</taxon>
        <taxon>Viridiplantae</taxon>
        <taxon>Streptophyta</taxon>
        <taxon>Embryophyta</taxon>
        <taxon>Tracheophyta</taxon>
        <taxon>Spermatophyta</taxon>
        <taxon>Magnoliopsida</taxon>
        <taxon>Liliopsida</taxon>
        <taxon>Poales</taxon>
        <taxon>Poaceae</taxon>
        <taxon>PACMAD clade</taxon>
        <taxon>Panicoideae</taxon>
        <taxon>Andropogonodae</taxon>
        <taxon>Andropogoneae</taxon>
        <taxon>Saccharinae</taxon>
        <taxon>Miscanthus</taxon>
    </lineage>
</organism>
<evidence type="ECO:0000256" key="1">
    <source>
        <dbReference type="ARBA" id="ARBA00022723"/>
    </source>
</evidence>
<evidence type="ECO:0000256" key="2">
    <source>
        <dbReference type="ARBA" id="ARBA00022771"/>
    </source>
</evidence>
<feature type="region of interest" description="Disordered" evidence="5">
    <location>
        <begin position="1"/>
        <end position="71"/>
    </location>
</feature>
<evidence type="ECO:0000256" key="3">
    <source>
        <dbReference type="ARBA" id="ARBA00022833"/>
    </source>
</evidence>
<evidence type="ECO:0000313" key="8">
    <source>
        <dbReference type="Proteomes" id="UP000604825"/>
    </source>
</evidence>
<keyword evidence="8" id="KW-1185">Reference proteome</keyword>
<name>A0A811QDG9_9POAL</name>
<feature type="region of interest" description="Disordered" evidence="5">
    <location>
        <begin position="125"/>
        <end position="159"/>
    </location>
</feature>
<dbReference type="EMBL" id="CAJGYO010000009">
    <property type="protein sequence ID" value="CAD6254066.1"/>
    <property type="molecule type" value="Genomic_DNA"/>
</dbReference>
<feature type="domain" description="C2H2-type" evidence="6">
    <location>
        <begin position="183"/>
        <end position="210"/>
    </location>
</feature>
<gene>
    <name evidence="7" type="ORF">NCGR_LOCUS37675</name>
</gene>
<proteinExistence type="predicted"/>
<dbReference type="PROSITE" id="PS50157">
    <property type="entry name" value="ZINC_FINGER_C2H2_2"/>
    <property type="match status" value="1"/>
</dbReference>
<evidence type="ECO:0000256" key="5">
    <source>
        <dbReference type="SAM" id="MobiDB-lite"/>
    </source>
</evidence>
<reference evidence="7" key="1">
    <citation type="submission" date="2020-10" db="EMBL/GenBank/DDBJ databases">
        <authorList>
            <person name="Han B."/>
            <person name="Lu T."/>
            <person name="Zhao Q."/>
            <person name="Huang X."/>
            <person name="Zhao Y."/>
        </authorList>
    </citation>
    <scope>NUCLEOTIDE SEQUENCE</scope>
</reference>
<dbReference type="AlphaFoldDB" id="A0A811QDG9"/>
<sequence>MDSNQKLLSSPPPPMPPPPPPKNGNTKGHPPLVSTKLHDEGDGSVVGVGDMEGAALRRGSPRASPHELSGSGHHELYGSDCHELSGSGRHELSRFGFHELSGSSCHELSGPDRHELCRSGYQELSRSGRRLEGRTSSRSLVGCPSRDKPTAEQHGLPRRHSRMVARLGLAGLGTTAAVDDWPYTCADCSMTFGRETALSGHMRSHKRDHLSSDSEEDARTPNRRRKKRKSKLRTVTPLEATWGNRAHHNGTPRDAPAEVNGLGSGSNVIVPNIAATMPDSKEVIENNHSNDDISVIVIDNDDDDANPVIAFAGSNGAPGQAPDAAVALAMAPAPAVAMPTPTPAPHAAAASLNTEGAPVVTSTVAVTIPPAVDGPYWRIPAGAPRSAILVLPALMAPVHQPPQGTMAMAGNPVTGHFSAANTFTGWSLIGTTSSILPATPLHNQEHNPQEQIVAEAPHNHGHCSVSPSLFPFSRRQEIAVVPGNDIASSSSTPRPSIAEPSQSIGINNYLATIDAPANTMGRRLPFFLAGRSDTQALPVSWPVHHRTQGMAMDGNPLIGHFPAAISATGWSFPVTTNNVLPCIPLQNQEFNNNVAAIDALANTMPRLPFFQTGRSAIHAPPVSMPVHQPTQGMAAMAGNPVTGHFLAAMASDWFSFPATTSSVLPAIPLQTQEENPPQGRVVPTNELAGPSQNQAENPPEQTVPSNNEGRTIRLFGTNIAEGQKEVKD</sequence>
<dbReference type="OrthoDB" id="694778at2759"/>
<keyword evidence="3" id="KW-0862">Zinc</keyword>
<comment type="caution">
    <text evidence="7">The sequence shown here is derived from an EMBL/GenBank/DDBJ whole genome shotgun (WGS) entry which is preliminary data.</text>
</comment>
<dbReference type="PROSITE" id="PS00028">
    <property type="entry name" value="ZINC_FINGER_C2H2_1"/>
    <property type="match status" value="1"/>
</dbReference>
<dbReference type="SMART" id="SM00355">
    <property type="entry name" value="ZnF_C2H2"/>
    <property type="match status" value="1"/>
</dbReference>
<dbReference type="Gene3D" id="3.30.160.60">
    <property type="entry name" value="Classic Zinc Finger"/>
    <property type="match status" value="1"/>
</dbReference>
<keyword evidence="2 4" id="KW-0863">Zinc-finger</keyword>
<evidence type="ECO:0000256" key="4">
    <source>
        <dbReference type="PROSITE-ProRule" id="PRU00042"/>
    </source>
</evidence>
<accession>A0A811QDG9</accession>
<feature type="region of interest" description="Disordered" evidence="5">
    <location>
        <begin position="671"/>
        <end position="728"/>
    </location>
</feature>
<evidence type="ECO:0000259" key="6">
    <source>
        <dbReference type="PROSITE" id="PS50157"/>
    </source>
</evidence>
<feature type="compositionally biased region" description="Low complexity" evidence="5">
    <location>
        <begin position="43"/>
        <end position="53"/>
    </location>
</feature>
<dbReference type="FunFam" id="3.30.160.60:FF:000446">
    <property type="entry name" value="Zinc finger protein"/>
    <property type="match status" value="1"/>
</dbReference>
<feature type="compositionally biased region" description="Basic residues" evidence="5">
    <location>
        <begin position="221"/>
        <end position="232"/>
    </location>
</feature>
<feature type="compositionally biased region" description="Polar residues" evidence="5">
    <location>
        <begin position="690"/>
        <end position="709"/>
    </location>
</feature>
<dbReference type="GO" id="GO:0008270">
    <property type="term" value="F:zinc ion binding"/>
    <property type="evidence" value="ECO:0007669"/>
    <property type="project" value="UniProtKB-KW"/>
</dbReference>
<feature type="compositionally biased region" description="Basic and acidic residues" evidence="5">
    <location>
        <begin position="209"/>
        <end position="220"/>
    </location>
</feature>